<dbReference type="KEGG" id="csci:HDCHBGLK_03460"/>
<dbReference type="AlphaFoldDB" id="A0A494WPS0"/>
<dbReference type="InterPro" id="IPR001387">
    <property type="entry name" value="Cro/C1-type_HTH"/>
</dbReference>
<accession>A0A494WPS0</accession>
<dbReference type="InterPro" id="IPR010982">
    <property type="entry name" value="Lambda_DNA-bd_dom_sf"/>
</dbReference>
<dbReference type="GO" id="GO:0003677">
    <property type="term" value="F:DNA binding"/>
    <property type="evidence" value="ECO:0007669"/>
    <property type="project" value="InterPro"/>
</dbReference>
<dbReference type="Gene3D" id="1.10.260.40">
    <property type="entry name" value="lambda repressor-like DNA-binding domains"/>
    <property type="match status" value="1"/>
</dbReference>
<dbReference type="OrthoDB" id="9812239at2"/>
<dbReference type="Pfam" id="PF01381">
    <property type="entry name" value="HTH_3"/>
    <property type="match status" value="1"/>
</dbReference>
<dbReference type="CDD" id="cd00093">
    <property type="entry name" value="HTH_XRE"/>
    <property type="match status" value="1"/>
</dbReference>
<dbReference type="GeneID" id="62697639"/>
<reference evidence="2 3" key="1">
    <citation type="journal article" date="2019" name="Appl. Environ. Microbiol.">
        <title>Clostridium scindens ATCC 35704: integration of nutritional requirements, the complete genome sequence, and global transcriptional responses to bile acids.</title>
        <authorList>
            <person name="Devendran S."/>
            <person name="Shrestha R."/>
            <person name="Alves J.M.P."/>
            <person name="Wolf P.G."/>
            <person name="Ly L."/>
            <person name="Hernandez A.G."/>
            <person name="Mendez-Garcia C."/>
            <person name="Inboden A."/>
            <person name="Wiley J."/>
            <person name="Paul O."/>
            <person name="Allen A."/>
            <person name="Springer E."/>
            <person name="Wright C.L."/>
            <person name="Fields C.J."/>
            <person name="Daniel S.L."/>
            <person name="Ridlon J.M."/>
        </authorList>
    </citation>
    <scope>NUCLEOTIDE SEQUENCE [LARGE SCALE GENOMIC DNA]</scope>
    <source>
        <strain evidence="2 3">ATCC 35704</strain>
    </source>
</reference>
<dbReference type="PROSITE" id="PS50943">
    <property type="entry name" value="HTH_CROC1"/>
    <property type="match status" value="1"/>
</dbReference>
<keyword evidence="3" id="KW-1185">Reference proteome</keyword>
<dbReference type="EMBL" id="CP036170">
    <property type="protein sequence ID" value="QBF76044.1"/>
    <property type="molecule type" value="Genomic_DNA"/>
</dbReference>
<dbReference type="SMART" id="SM00530">
    <property type="entry name" value="HTH_XRE"/>
    <property type="match status" value="1"/>
</dbReference>
<sequence>MYIKLTLQEKLKDERTNRHMTLAELEKATGIARATLGKYESDKCTDISPFNLAKLAEYYGLSMDYLMGLTENKNHPNTALHELHLNDSTVDLLKSGALNNRLLCEFVCHPGFLRLLTDMEVCIDRIADMRIHDMNLVLEKARQSVMEQRQPPENDLYMRTLELGQVSEELFFSHVIHDDLDRIVKDLRTRHESDKTTAEPETPAADFARNIPVILLDALMHKGTADEKRAFTICRVFGIDYMGLPEEERATLARVFKKSPLLPVASSQRGKSKLLSLFGKKKTKE</sequence>
<name>A0A494WPS0_CLOS5</name>
<dbReference type="RefSeq" id="WP_039909255.1">
    <property type="nucleotide sequence ID" value="NZ_CP036170.1"/>
</dbReference>
<organism evidence="2 3">
    <name type="scientific">Clostridium scindens (strain ATCC 35704 / DSM 5676 / VPI 13733 / 19)</name>
    <dbReference type="NCBI Taxonomy" id="411468"/>
    <lineage>
        <taxon>Bacteria</taxon>
        <taxon>Bacillati</taxon>
        <taxon>Bacillota</taxon>
        <taxon>Clostridia</taxon>
        <taxon>Lachnospirales</taxon>
        <taxon>Lachnospiraceae</taxon>
    </lineage>
</organism>
<evidence type="ECO:0000313" key="2">
    <source>
        <dbReference type="EMBL" id="QBF76044.1"/>
    </source>
</evidence>
<dbReference type="Proteomes" id="UP000289664">
    <property type="component" value="Chromosome"/>
</dbReference>
<dbReference type="SUPFAM" id="SSF47413">
    <property type="entry name" value="lambda repressor-like DNA-binding domains"/>
    <property type="match status" value="1"/>
</dbReference>
<gene>
    <name evidence="2" type="ORF">HDCHBGLK_03460</name>
</gene>
<evidence type="ECO:0000259" key="1">
    <source>
        <dbReference type="PROSITE" id="PS50943"/>
    </source>
</evidence>
<proteinExistence type="predicted"/>
<evidence type="ECO:0000313" key="3">
    <source>
        <dbReference type="Proteomes" id="UP000289664"/>
    </source>
</evidence>
<feature type="domain" description="HTH cro/C1-type" evidence="1">
    <location>
        <begin position="11"/>
        <end position="66"/>
    </location>
</feature>
<protein>
    <recommendedName>
        <fullName evidence="1">HTH cro/C1-type domain-containing protein</fullName>
    </recommendedName>
</protein>